<dbReference type="eggNOG" id="KOG0581">
    <property type="taxonomic scope" value="Eukaryota"/>
</dbReference>
<reference evidence="5" key="1">
    <citation type="submission" date="2010-05" db="EMBL/GenBank/DDBJ databases">
        <title>The genome sequence of Magnaporthe poae strain ATCC 64411.</title>
        <authorList>
            <person name="Ma L.-J."/>
            <person name="Dead R."/>
            <person name="Young S."/>
            <person name="Zeng Q."/>
            <person name="Koehrsen M."/>
            <person name="Alvarado L."/>
            <person name="Berlin A."/>
            <person name="Chapman S.B."/>
            <person name="Chen Z."/>
            <person name="Freedman E."/>
            <person name="Gellesch M."/>
            <person name="Goldberg J."/>
            <person name="Griggs A."/>
            <person name="Gujja S."/>
            <person name="Heilman E.R."/>
            <person name="Heiman D."/>
            <person name="Hepburn T."/>
            <person name="Howarth C."/>
            <person name="Jen D."/>
            <person name="Larson L."/>
            <person name="Mehta T."/>
            <person name="Neiman D."/>
            <person name="Pearson M."/>
            <person name="Roberts A."/>
            <person name="Saif S."/>
            <person name="Shea T."/>
            <person name="Shenoy N."/>
            <person name="Sisk P."/>
            <person name="Stolte C."/>
            <person name="Sykes S."/>
            <person name="Walk T."/>
            <person name="White J."/>
            <person name="Yandava C."/>
            <person name="Haas B."/>
            <person name="Nusbaum C."/>
            <person name="Birren B."/>
        </authorList>
    </citation>
    <scope>NUCLEOTIDE SEQUENCE [LARGE SCALE GENOMIC DNA]</scope>
    <source>
        <strain evidence="5">ATCC 64411 / 73-15</strain>
    </source>
</reference>
<dbReference type="OrthoDB" id="4749307at2759"/>
<keyword evidence="5" id="KW-1185">Reference proteome</keyword>
<keyword evidence="2" id="KW-1133">Transmembrane helix</keyword>
<feature type="region of interest" description="Disordered" evidence="1">
    <location>
        <begin position="472"/>
        <end position="500"/>
    </location>
</feature>
<feature type="transmembrane region" description="Helical" evidence="2">
    <location>
        <begin position="420"/>
        <end position="441"/>
    </location>
</feature>
<proteinExistence type="predicted"/>
<sequence>MAATNEDQENSLREGGTEPESAPAQETGKYFWKARTDHQSGDWMAQFGISQSPWVPNPTVDARFTPRTILHDLKDYTPTRLEFTLPHAESERKDSWFEETFKHLYWTTYSFSVRRLGQHSFHLSRAQSPWMGAKLSAQFVSYASQLSRQDPLFGGWDLLLKDKRHRVILVTGILSKVLVNNVLSDLLWGATDEQTALLKAHDAATVSEDGYKRTKRRADMVRDALGGHILTPNFWSRVGELATRTTSLLLPLINFQGQQAPAEKWPGLMVIYQELHDIIAEAAYFSICIRLSHTIFKIEYPEPGEKWELTYGQLEEKHIYRKSKMNAQDHDARQGHPSARVAKVKVVAWPEIKRHEPLGSVEDYGAEAGERVALVSRCEVAYYFGRSDDQGEMWERKPTLAEHIMASSKKKNTARRSKQALLSFVILTILGLLVNFALLALGPDPLSHGYDIISHGIERFILASTGGHFQKIQTGPPAGAASEDRLPTTGDVVVPHPSRI</sequence>
<keyword evidence="2" id="KW-0472">Membrane</keyword>
<dbReference type="OMA" id="RISPTIM"/>
<feature type="region of interest" description="Disordered" evidence="1">
    <location>
        <begin position="1"/>
        <end position="28"/>
    </location>
</feature>
<dbReference type="EnsemblFungi" id="MAPG_06833T0">
    <property type="protein sequence ID" value="MAPG_06833T0"/>
    <property type="gene ID" value="MAPG_06833"/>
</dbReference>
<dbReference type="Proteomes" id="UP000011715">
    <property type="component" value="Unassembled WGS sequence"/>
</dbReference>
<evidence type="ECO:0000256" key="2">
    <source>
        <dbReference type="SAM" id="Phobius"/>
    </source>
</evidence>
<dbReference type="VEuPathDB" id="FungiDB:MAPG_06833"/>
<accession>A0A0C4E341</accession>
<evidence type="ECO:0000313" key="4">
    <source>
        <dbReference type="EnsemblFungi" id="MAPG_06833T0"/>
    </source>
</evidence>
<reference evidence="3" key="3">
    <citation type="submission" date="2011-03" db="EMBL/GenBank/DDBJ databases">
        <title>Annotation of Magnaporthe poae ATCC 64411.</title>
        <authorList>
            <person name="Ma L.-J."/>
            <person name="Dead R."/>
            <person name="Young S.K."/>
            <person name="Zeng Q."/>
            <person name="Gargeya S."/>
            <person name="Fitzgerald M."/>
            <person name="Haas B."/>
            <person name="Abouelleil A."/>
            <person name="Alvarado L."/>
            <person name="Arachchi H.M."/>
            <person name="Berlin A."/>
            <person name="Brown A."/>
            <person name="Chapman S.B."/>
            <person name="Chen Z."/>
            <person name="Dunbar C."/>
            <person name="Freedman E."/>
            <person name="Gearin G."/>
            <person name="Gellesch M."/>
            <person name="Goldberg J."/>
            <person name="Griggs A."/>
            <person name="Gujja S."/>
            <person name="Heiman D."/>
            <person name="Howarth C."/>
            <person name="Larson L."/>
            <person name="Lui A."/>
            <person name="MacDonald P.J.P."/>
            <person name="Mehta T."/>
            <person name="Montmayeur A."/>
            <person name="Murphy C."/>
            <person name="Neiman D."/>
            <person name="Pearson M."/>
            <person name="Priest M."/>
            <person name="Roberts A."/>
            <person name="Saif S."/>
            <person name="Shea T."/>
            <person name="Shenoy N."/>
            <person name="Sisk P."/>
            <person name="Stolte C."/>
            <person name="Sykes S."/>
            <person name="Yandava C."/>
            <person name="Wortman J."/>
            <person name="Nusbaum C."/>
            <person name="Birren B."/>
        </authorList>
    </citation>
    <scope>NUCLEOTIDE SEQUENCE</scope>
    <source>
        <strain evidence="3">ATCC 64411</strain>
    </source>
</reference>
<keyword evidence="2" id="KW-0812">Transmembrane</keyword>
<evidence type="ECO:0000256" key="1">
    <source>
        <dbReference type="SAM" id="MobiDB-lite"/>
    </source>
</evidence>
<reference evidence="4" key="4">
    <citation type="journal article" date="2015" name="G3 (Bethesda)">
        <title>Genome sequences of three phytopathogenic species of the Magnaporthaceae family of fungi.</title>
        <authorList>
            <person name="Okagaki L.H."/>
            <person name="Nunes C.C."/>
            <person name="Sailsbery J."/>
            <person name="Clay B."/>
            <person name="Brown D."/>
            <person name="John T."/>
            <person name="Oh Y."/>
            <person name="Young N."/>
            <person name="Fitzgerald M."/>
            <person name="Haas B.J."/>
            <person name="Zeng Q."/>
            <person name="Young S."/>
            <person name="Adiconis X."/>
            <person name="Fan L."/>
            <person name="Levin J.Z."/>
            <person name="Mitchell T.K."/>
            <person name="Okubara P.A."/>
            <person name="Farman M.L."/>
            <person name="Kohn L.M."/>
            <person name="Birren B."/>
            <person name="Ma L.-J."/>
            <person name="Dean R.A."/>
        </authorList>
    </citation>
    <scope>NUCLEOTIDE SEQUENCE</scope>
    <source>
        <strain evidence="4">ATCC 64411 / 73-15</strain>
    </source>
</reference>
<dbReference type="STRING" id="644358.A0A0C4E341"/>
<dbReference type="EMBL" id="GL876970">
    <property type="protein sequence ID" value="KLU87842.1"/>
    <property type="molecule type" value="Genomic_DNA"/>
</dbReference>
<dbReference type="AlphaFoldDB" id="A0A0C4E341"/>
<protein>
    <submittedName>
        <fullName evidence="3 4">Uncharacterized protein</fullName>
    </submittedName>
</protein>
<organism evidence="4 5">
    <name type="scientific">Magnaporthiopsis poae (strain ATCC 64411 / 73-15)</name>
    <name type="common">Kentucky bluegrass fungus</name>
    <name type="synonym">Magnaporthe poae</name>
    <dbReference type="NCBI Taxonomy" id="644358"/>
    <lineage>
        <taxon>Eukaryota</taxon>
        <taxon>Fungi</taxon>
        <taxon>Dikarya</taxon>
        <taxon>Ascomycota</taxon>
        <taxon>Pezizomycotina</taxon>
        <taxon>Sordariomycetes</taxon>
        <taxon>Sordariomycetidae</taxon>
        <taxon>Magnaporthales</taxon>
        <taxon>Magnaporthaceae</taxon>
        <taxon>Magnaporthiopsis</taxon>
    </lineage>
</organism>
<reference evidence="4" key="5">
    <citation type="submission" date="2015-06" db="UniProtKB">
        <authorList>
            <consortium name="EnsemblFungi"/>
        </authorList>
    </citation>
    <scope>IDENTIFICATION</scope>
    <source>
        <strain evidence="4">ATCC 64411</strain>
    </source>
</reference>
<reference evidence="3" key="2">
    <citation type="submission" date="2010-05" db="EMBL/GenBank/DDBJ databases">
        <title>The Genome Sequence of Magnaporthe poae strain ATCC 64411.</title>
        <authorList>
            <consortium name="The Broad Institute Genome Sequencing Platform"/>
            <consortium name="Broad Institute Genome Sequencing Center for Infectious Disease"/>
            <person name="Ma L.-J."/>
            <person name="Dead R."/>
            <person name="Young S."/>
            <person name="Zeng Q."/>
            <person name="Koehrsen M."/>
            <person name="Alvarado L."/>
            <person name="Berlin A."/>
            <person name="Chapman S.B."/>
            <person name="Chen Z."/>
            <person name="Freedman E."/>
            <person name="Gellesch M."/>
            <person name="Goldberg J."/>
            <person name="Griggs A."/>
            <person name="Gujja S."/>
            <person name="Heilman E.R."/>
            <person name="Heiman D."/>
            <person name="Hepburn T."/>
            <person name="Howarth C."/>
            <person name="Jen D."/>
            <person name="Larson L."/>
            <person name="Mehta T."/>
            <person name="Neiman D."/>
            <person name="Pearson M."/>
            <person name="Roberts A."/>
            <person name="Saif S."/>
            <person name="Shea T."/>
            <person name="Shenoy N."/>
            <person name="Sisk P."/>
            <person name="Stolte C."/>
            <person name="Sykes S."/>
            <person name="Walk T."/>
            <person name="White J."/>
            <person name="Yandava C."/>
            <person name="Haas B."/>
            <person name="Nusbaum C."/>
            <person name="Birren B."/>
        </authorList>
    </citation>
    <scope>NUCLEOTIDE SEQUENCE</scope>
    <source>
        <strain evidence="3">ATCC 64411</strain>
    </source>
</reference>
<dbReference type="EMBL" id="ADBL01001645">
    <property type="status" value="NOT_ANNOTATED_CDS"/>
    <property type="molecule type" value="Genomic_DNA"/>
</dbReference>
<evidence type="ECO:0000313" key="5">
    <source>
        <dbReference type="Proteomes" id="UP000011715"/>
    </source>
</evidence>
<gene>
    <name evidence="3" type="ORF">MAPG_06833</name>
</gene>
<evidence type="ECO:0000313" key="3">
    <source>
        <dbReference type="EMBL" id="KLU87842.1"/>
    </source>
</evidence>
<name>A0A0C4E341_MAGP6</name>